<dbReference type="Proteomes" id="UP000650467">
    <property type="component" value="Unassembled WGS sequence"/>
</dbReference>
<feature type="region of interest" description="Disordered" evidence="1">
    <location>
        <begin position="235"/>
        <end position="255"/>
    </location>
</feature>
<dbReference type="OrthoDB" id="10574251at2759"/>
<comment type="caution">
    <text evidence="2">The sequence shown here is derived from an EMBL/GenBank/DDBJ whole genome shotgun (WGS) entry which is preliminary data.</text>
</comment>
<feature type="region of interest" description="Disordered" evidence="1">
    <location>
        <begin position="691"/>
        <end position="719"/>
    </location>
</feature>
<feature type="compositionally biased region" description="Basic and acidic residues" evidence="1">
    <location>
        <begin position="66"/>
        <end position="86"/>
    </location>
</feature>
<reference evidence="2" key="1">
    <citation type="journal article" date="2020" name="bioRxiv">
        <title>Comparative genomics of Chlamydomonas.</title>
        <authorList>
            <person name="Craig R.J."/>
            <person name="Hasan A.R."/>
            <person name="Ness R.W."/>
            <person name="Keightley P.D."/>
        </authorList>
    </citation>
    <scope>NUCLEOTIDE SEQUENCE</scope>
    <source>
        <strain evidence="2">SAG 7.73</strain>
    </source>
</reference>
<sequence>MRNLEGLRAVEEARGAALAKILGMEVKNNPNPADVLRDARENASKTRKMASELQMGFTEYCLNQRSEVREQYGPPRDAHEPPRWSDSEEDDVAVDEEGEPSSAHACNTRVSANTLHTDAAASTRDPSPHQLTSFHDLEGAASPAASRAHSAAYSRRGLLSTAPDSLIQTTAATAAAASGAKGSSGGIPLAAAAGAHLADRPWRGSSFTMSPSAGASMRRRSIHLEFLGEDSEFGVSDESAITHRRPNRSSIGEDPRTFVSAEHARCRVVVGAASAAAGGDGAAPMWVQRAAGLVSGPPAAAICMAAGAASGGGDVGAGGGGGRFTRGRLLHLVVNNAGPAAVAAAAVGIMPSADDADADDTDGYAAAAAAGVLAAPPPPIGKAASFLSGSTRRRSIDAFPSPSGGSGDSPAAAALPSPSGSSFTAGGAPLRPTHHATSAASARAGSLRPASHGFAAVSPSGSSAAAAAAARALMQPPPAGPAPGAGGGALHSRPVVCRTQSSTARCGHPAAAPSWEEPKSPGGVGGGATAAAGGDTQSVHRNLLQNRHLSMRQRDGVVASGGSCGAAVAGGMPEWRAAATGSAGAVAAAAAMHQPRPPSQPIQHRSFRRGSIDEQWLASQRGALHGAAAAAVGVVGGATAASRGGPPSGAAAPAGAASAAASTGAAAAAAARGMYMRGRGSVDHADIQPAVVSEEDSRSTPSGSSRQESGGLEPADRFGDGSVMARLFAKWNSLRRSDATLHD</sequence>
<evidence type="ECO:0000313" key="3">
    <source>
        <dbReference type="Proteomes" id="UP000650467"/>
    </source>
</evidence>
<feature type="compositionally biased region" description="Acidic residues" evidence="1">
    <location>
        <begin position="87"/>
        <end position="99"/>
    </location>
</feature>
<feature type="compositionally biased region" description="Low complexity" evidence="1">
    <location>
        <begin position="435"/>
        <end position="445"/>
    </location>
</feature>
<dbReference type="AlphaFoldDB" id="A0A835WDS2"/>
<accession>A0A835WDS2</accession>
<evidence type="ECO:0000256" key="1">
    <source>
        <dbReference type="SAM" id="MobiDB-lite"/>
    </source>
</evidence>
<organism evidence="2 3">
    <name type="scientific">Chlamydomonas incerta</name>
    <dbReference type="NCBI Taxonomy" id="51695"/>
    <lineage>
        <taxon>Eukaryota</taxon>
        <taxon>Viridiplantae</taxon>
        <taxon>Chlorophyta</taxon>
        <taxon>core chlorophytes</taxon>
        <taxon>Chlorophyceae</taxon>
        <taxon>CS clade</taxon>
        <taxon>Chlamydomonadales</taxon>
        <taxon>Chlamydomonadaceae</taxon>
        <taxon>Chlamydomonas</taxon>
    </lineage>
</organism>
<dbReference type="EMBL" id="JAEHOC010000001">
    <property type="protein sequence ID" value="KAG2445513.1"/>
    <property type="molecule type" value="Genomic_DNA"/>
</dbReference>
<feature type="region of interest" description="Disordered" evidence="1">
    <location>
        <begin position="394"/>
        <end position="445"/>
    </location>
</feature>
<keyword evidence="3" id="KW-1185">Reference proteome</keyword>
<feature type="region of interest" description="Disordered" evidence="1">
    <location>
        <begin position="505"/>
        <end position="534"/>
    </location>
</feature>
<protein>
    <submittedName>
        <fullName evidence="2">Uncharacterized protein</fullName>
    </submittedName>
</protein>
<feature type="compositionally biased region" description="Polar residues" evidence="1">
    <location>
        <begin position="699"/>
        <end position="708"/>
    </location>
</feature>
<feature type="compositionally biased region" description="Low complexity" evidence="1">
    <location>
        <begin position="400"/>
        <end position="422"/>
    </location>
</feature>
<proteinExistence type="predicted"/>
<gene>
    <name evidence="2" type="ORF">HXX76_000129</name>
</gene>
<evidence type="ECO:0000313" key="2">
    <source>
        <dbReference type="EMBL" id="KAG2445513.1"/>
    </source>
</evidence>
<feature type="region of interest" description="Disordered" evidence="1">
    <location>
        <begin position="66"/>
        <end position="104"/>
    </location>
</feature>
<name>A0A835WDS2_CHLIN</name>